<dbReference type="InterPro" id="IPR005656">
    <property type="entry name" value="MmgE_PrpD"/>
</dbReference>
<feature type="domain" description="MmgE/PrpD C-terminal" evidence="3">
    <location>
        <begin position="285"/>
        <end position="439"/>
    </location>
</feature>
<name>A0ABP8H4L7_9BURK</name>
<evidence type="ECO:0000259" key="3">
    <source>
        <dbReference type="Pfam" id="PF19305"/>
    </source>
</evidence>
<dbReference type="InterPro" id="IPR042188">
    <property type="entry name" value="MmgE/PrpD_sf_2"/>
</dbReference>
<dbReference type="InterPro" id="IPR042183">
    <property type="entry name" value="MmgE/PrpD_sf_1"/>
</dbReference>
<dbReference type="Pfam" id="PF03972">
    <property type="entry name" value="MmgE_PrpD_N"/>
    <property type="match status" value="1"/>
</dbReference>
<reference evidence="5" key="1">
    <citation type="journal article" date="2019" name="Int. J. Syst. Evol. Microbiol.">
        <title>The Global Catalogue of Microorganisms (GCM) 10K type strain sequencing project: providing services to taxonomists for standard genome sequencing and annotation.</title>
        <authorList>
            <consortium name="The Broad Institute Genomics Platform"/>
            <consortium name="The Broad Institute Genome Sequencing Center for Infectious Disease"/>
            <person name="Wu L."/>
            <person name="Ma J."/>
        </authorList>
    </citation>
    <scope>NUCLEOTIDE SEQUENCE [LARGE SCALE GENOMIC DNA]</scope>
    <source>
        <strain evidence="5">JCM 17666</strain>
    </source>
</reference>
<evidence type="ECO:0000259" key="2">
    <source>
        <dbReference type="Pfam" id="PF03972"/>
    </source>
</evidence>
<dbReference type="InterPro" id="IPR045336">
    <property type="entry name" value="MmgE_PrpD_N"/>
</dbReference>
<evidence type="ECO:0000313" key="4">
    <source>
        <dbReference type="EMBL" id="GAA4334257.1"/>
    </source>
</evidence>
<feature type="domain" description="MmgE/PrpD N-terminal" evidence="2">
    <location>
        <begin position="22"/>
        <end position="257"/>
    </location>
</feature>
<accession>A0ABP8H4L7</accession>
<keyword evidence="5" id="KW-1185">Reference proteome</keyword>
<dbReference type="Gene3D" id="1.10.4100.10">
    <property type="entry name" value="2-methylcitrate dehydratase PrpD"/>
    <property type="match status" value="1"/>
</dbReference>
<dbReference type="SUPFAM" id="SSF103378">
    <property type="entry name" value="2-methylcitrate dehydratase PrpD"/>
    <property type="match status" value="1"/>
</dbReference>
<gene>
    <name evidence="4" type="ORF">GCM10023144_26320</name>
</gene>
<protein>
    <submittedName>
        <fullName evidence="4">MmgE/PrpD family protein</fullName>
    </submittedName>
</protein>
<organism evidence="4 5">
    <name type="scientific">Pigmentiphaga soli</name>
    <dbReference type="NCBI Taxonomy" id="1007095"/>
    <lineage>
        <taxon>Bacteria</taxon>
        <taxon>Pseudomonadati</taxon>
        <taxon>Pseudomonadota</taxon>
        <taxon>Betaproteobacteria</taxon>
        <taxon>Burkholderiales</taxon>
        <taxon>Alcaligenaceae</taxon>
        <taxon>Pigmentiphaga</taxon>
    </lineage>
</organism>
<comment type="caution">
    <text evidence="4">The sequence shown here is derived from an EMBL/GenBank/DDBJ whole genome shotgun (WGS) entry which is preliminary data.</text>
</comment>
<evidence type="ECO:0000313" key="5">
    <source>
        <dbReference type="Proteomes" id="UP001501671"/>
    </source>
</evidence>
<dbReference type="InterPro" id="IPR036148">
    <property type="entry name" value="MmgE/PrpD_sf"/>
</dbReference>
<dbReference type="PANTHER" id="PTHR16943:SF8">
    <property type="entry name" value="2-METHYLCITRATE DEHYDRATASE"/>
    <property type="match status" value="1"/>
</dbReference>
<dbReference type="EMBL" id="BAABFO010000011">
    <property type="protein sequence ID" value="GAA4334257.1"/>
    <property type="molecule type" value="Genomic_DNA"/>
</dbReference>
<evidence type="ECO:0000256" key="1">
    <source>
        <dbReference type="ARBA" id="ARBA00006174"/>
    </source>
</evidence>
<dbReference type="PANTHER" id="PTHR16943">
    <property type="entry name" value="2-METHYLCITRATE DEHYDRATASE-RELATED"/>
    <property type="match status" value="1"/>
</dbReference>
<dbReference type="Pfam" id="PF19305">
    <property type="entry name" value="MmgE_PrpD_C"/>
    <property type="match status" value="1"/>
</dbReference>
<sequence>MDQADAIDPNRDFTAALIRFGDALRDAPLPAEAVRRATDAITDSVGCMLLGARQPLEAPLRTALFGAAATGHDVAARLAPAALARADTDAQGAAALYLGTLAHAVDFDDISHPAYCHPTALLLPPLLARASALQAGGAALLRAYVVGLEVLGQLGRRLNLAHYEAGWHATATLGTLAATAAVCWLEGLPGPATRQAIGIAASMAGGVRQNFGTMTKPLHAGLPGRSAILAARLAAAGLTSADDALEGRHGFFKVLGGAGAAGGRAKPWGEPLEILTDTGIALKAYPCCAATHPAIDAARAVRRRLADYNPAAVRRVRVGASKFALQPLIHDRPATPLEGKFSMRYCIAAALLDDTVNMDSFLDDRIRRPQAAALMDRIGVEVDPRVADDREFAAIVDVEMDDGRLESARVDVASGKPGNWLDAATLQAKFAGCAGPAAPAGLFALCREVDGQAPVARLQESLAAAIGAAVHEAGNR</sequence>
<dbReference type="Proteomes" id="UP001501671">
    <property type="component" value="Unassembled WGS sequence"/>
</dbReference>
<dbReference type="RefSeq" id="WP_345250148.1">
    <property type="nucleotide sequence ID" value="NZ_BAABFO010000011.1"/>
</dbReference>
<dbReference type="InterPro" id="IPR045337">
    <property type="entry name" value="MmgE_PrpD_C"/>
</dbReference>
<comment type="similarity">
    <text evidence="1">Belongs to the PrpD family.</text>
</comment>
<dbReference type="Gene3D" id="3.30.1330.120">
    <property type="entry name" value="2-methylcitrate dehydratase PrpD"/>
    <property type="match status" value="1"/>
</dbReference>
<proteinExistence type="inferred from homology"/>